<evidence type="ECO:0000256" key="3">
    <source>
        <dbReference type="ARBA" id="ARBA00022723"/>
    </source>
</evidence>
<dbReference type="InterPro" id="IPR023572">
    <property type="entry name" value="Archease_dom"/>
</dbReference>
<dbReference type="PANTHER" id="PTHR12682">
    <property type="entry name" value="ARCHEASE"/>
    <property type="match status" value="1"/>
</dbReference>
<dbReference type="GO" id="GO:0008033">
    <property type="term" value="P:tRNA processing"/>
    <property type="evidence" value="ECO:0007669"/>
    <property type="project" value="UniProtKB-KW"/>
</dbReference>
<reference evidence="6 7" key="1">
    <citation type="submission" date="2019-03" db="EMBL/GenBank/DDBJ databases">
        <title>Metabolic potential of uncultured bacteria and archaea associated with petroleum seepage in deep-sea sediments.</title>
        <authorList>
            <person name="Dong X."/>
            <person name="Hubert C."/>
        </authorList>
    </citation>
    <scope>NUCLEOTIDE SEQUENCE [LARGE SCALE GENOMIC DNA]</scope>
    <source>
        <strain evidence="6">E44_bin92</strain>
    </source>
</reference>
<dbReference type="Pfam" id="PF01951">
    <property type="entry name" value="Archease"/>
    <property type="match status" value="1"/>
</dbReference>
<sequence length="94" mass="11161">MMQPMQRYEFINHTADLGIRVSGPSLEELFENAAWAMFDLIVDLDTVEVRDEATIRIRGGEREELLADWLRDLLYRYNGHEYLLKEFRIEKISP</sequence>
<evidence type="ECO:0000256" key="4">
    <source>
        <dbReference type="ARBA" id="ARBA00022837"/>
    </source>
</evidence>
<dbReference type="GO" id="GO:0046872">
    <property type="term" value="F:metal ion binding"/>
    <property type="evidence" value="ECO:0007669"/>
    <property type="project" value="UniProtKB-KW"/>
</dbReference>
<evidence type="ECO:0000313" key="6">
    <source>
        <dbReference type="EMBL" id="TES86974.1"/>
    </source>
</evidence>
<accession>A0A523QMD3</accession>
<comment type="caution">
    <text evidence="6">The sequence shown here is derived from an EMBL/GenBank/DDBJ whole genome shotgun (WGS) entry which is preliminary data.</text>
</comment>
<dbReference type="SUPFAM" id="SSF69819">
    <property type="entry name" value="MTH1598-like"/>
    <property type="match status" value="1"/>
</dbReference>
<dbReference type="Gene3D" id="3.55.10.10">
    <property type="entry name" value="Archease domain"/>
    <property type="match status" value="1"/>
</dbReference>
<organism evidence="6 7">
    <name type="scientific">Aerophobetes bacterium</name>
    <dbReference type="NCBI Taxonomy" id="2030807"/>
    <lineage>
        <taxon>Bacteria</taxon>
        <taxon>Candidatus Aerophobota</taxon>
    </lineage>
</organism>
<evidence type="ECO:0000256" key="1">
    <source>
        <dbReference type="ARBA" id="ARBA00007963"/>
    </source>
</evidence>
<feature type="domain" description="Archease" evidence="5">
    <location>
        <begin position="8"/>
        <end position="89"/>
    </location>
</feature>
<dbReference type="EMBL" id="SOKU01000026">
    <property type="protein sequence ID" value="TES86974.1"/>
    <property type="molecule type" value="Genomic_DNA"/>
</dbReference>
<keyword evidence="4" id="KW-0106">Calcium</keyword>
<evidence type="ECO:0000259" key="5">
    <source>
        <dbReference type="Pfam" id="PF01951"/>
    </source>
</evidence>
<gene>
    <name evidence="6" type="ORF">E3J95_00630</name>
</gene>
<dbReference type="Proteomes" id="UP000320781">
    <property type="component" value="Unassembled WGS sequence"/>
</dbReference>
<dbReference type="PANTHER" id="PTHR12682:SF11">
    <property type="entry name" value="PROTEIN ARCHEASE"/>
    <property type="match status" value="1"/>
</dbReference>
<proteinExistence type="inferred from homology"/>
<keyword evidence="3" id="KW-0479">Metal-binding</keyword>
<dbReference type="InterPro" id="IPR002804">
    <property type="entry name" value="Archease"/>
</dbReference>
<keyword evidence="2" id="KW-0819">tRNA processing</keyword>
<name>A0A523QMD3_UNCAE</name>
<dbReference type="AlphaFoldDB" id="A0A523QMD3"/>
<evidence type="ECO:0000313" key="7">
    <source>
        <dbReference type="Proteomes" id="UP000320781"/>
    </source>
</evidence>
<dbReference type="InterPro" id="IPR036820">
    <property type="entry name" value="Archease_dom_sf"/>
</dbReference>
<comment type="similarity">
    <text evidence="1">Belongs to the archease family.</text>
</comment>
<feature type="non-terminal residue" evidence="6">
    <location>
        <position position="94"/>
    </location>
</feature>
<protein>
    <submittedName>
        <fullName evidence="6">Archease</fullName>
    </submittedName>
</protein>
<evidence type="ECO:0000256" key="2">
    <source>
        <dbReference type="ARBA" id="ARBA00022694"/>
    </source>
</evidence>